<dbReference type="STRING" id="298654.FraEuI1c_4177"/>
<keyword evidence="2 8" id="KW-0813">Transport</keyword>
<name>E3JAI4_PSEI1</name>
<keyword evidence="7" id="KW-0003">3Fe-4S</keyword>
<keyword evidence="5 8" id="KW-0408">Iron</keyword>
<dbReference type="InParanoid" id="E3JAI4"/>
<dbReference type="PRINTS" id="PR00352">
    <property type="entry name" value="3FE4SFRDOXIN"/>
</dbReference>
<evidence type="ECO:0000256" key="4">
    <source>
        <dbReference type="ARBA" id="ARBA00022982"/>
    </source>
</evidence>
<dbReference type="Gene3D" id="3.30.70.20">
    <property type="match status" value="1"/>
</dbReference>
<evidence type="ECO:0000256" key="7">
    <source>
        <dbReference type="ARBA" id="ARBA00023291"/>
    </source>
</evidence>
<dbReference type="RefSeq" id="WP_013425294.1">
    <property type="nucleotide sequence ID" value="NC_014666.1"/>
</dbReference>
<evidence type="ECO:0000256" key="5">
    <source>
        <dbReference type="ARBA" id="ARBA00023004"/>
    </source>
</evidence>
<dbReference type="InterPro" id="IPR001080">
    <property type="entry name" value="3Fe4S_ferredoxin"/>
</dbReference>
<dbReference type="AlphaFoldDB" id="E3JAI4"/>
<comment type="cofactor">
    <cofactor evidence="1">
        <name>[3Fe-4S] cluster</name>
        <dbReference type="ChEBI" id="CHEBI:21137"/>
    </cofactor>
</comment>
<comment type="function">
    <text evidence="8">Ferredoxins are iron-sulfur proteins that transfer electrons in a wide variety of metabolic reactions.</text>
</comment>
<dbReference type="SUPFAM" id="SSF54862">
    <property type="entry name" value="4Fe-4S ferredoxins"/>
    <property type="match status" value="1"/>
</dbReference>
<evidence type="ECO:0000256" key="1">
    <source>
        <dbReference type="ARBA" id="ARBA00001927"/>
    </source>
</evidence>
<dbReference type="eggNOG" id="COG1141">
    <property type="taxonomic scope" value="Bacteria"/>
</dbReference>
<gene>
    <name evidence="9" type="ordered locus">FraEuI1c_4177</name>
</gene>
<evidence type="ECO:0000313" key="9">
    <source>
        <dbReference type="EMBL" id="ADP82176.1"/>
    </source>
</evidence>
<keyword evidence="10" id="KW-1185">Reference proteome</keyword>
<dbReference type="Proteomes" id="UP000002484">
    <property type="component" value="Chromosome"/>
</dbReference>
<keyword evidence="4 8" id="KW-0249">Electron transport</keyword>
<evidence type="ECO:0000256" key="6">
    <source>
        <dbReference type="ARBA" id="ARBA00023014"/>
    </source>
</evidence>
<evidence type="ECO:0000256" key="8">
    <source>
        <dbReference type="RuleBase" id="RU368020"/>
    </source>
</evidence>
<organism evidence="9 10">
    <name type="scientific">Pseudofrankia inefficax (strain DSM 45817 / CECT 9037 / DDB 130130 / EuI1c)</name>
    <name type="common">Frankia inefficax</name>
    <dbReference type="NCBI Taxonomy" id="298654"/>
    <lineage>
        <taxon>Bacteria</taxon>
        <taxon>Bacillati</taxon>
        <taxon>Actinomycetota</taxon>
        <taxon>Actinomycetes</taxon>
        <taxon>Frankiales</taxon>
        <taxon>Frankiaceae</taxon>
        <taxon>Pseudofrankia</taxon>
    </lineage>
</organism>
<keyword evidence="6 8" id="KW-0411">Iron-sulfur</keyword>
<dbReference type="PANTHER" id="PTHR36923:SF3">
    <property type="entry name" value="FERREDOXIN"/>
    <property type="match status" value="1"/>
</dbReference>
<dbReference type="InterPro" id="IPR051269">
    <property type="entry name" value="Fe-S_cluster_ET"/>
</dbReference>
<evidence type="ECO:0000256" key="3">
    <source>
        <dbReference type="ARBA" id="ARBA00022723"/>
    </source>
</evidence>
<dbReference type="GO" id="GO:0009055">
    <property type="term" value="F:electron transfer activity"/>
    <property type="evidence" value="ECO:0007669"/>
    <property type="project" value="UniProtKB-UniRule"/>
</dbReference>
<dbReference type="KEGG" id="fri:FraEuI1c_4177"/>
<protein>
    <recommendedName>
        <fullName evidence="8">Ferredoxin</fullName>
    </recommendedName>
</protein>
<dbReference type="Pfam" id="PF13370">
    <property type="entry name" value="Fer4_13"/>
    <property type="match status" value="1"/>
</dbReference>
<dbReference type="HOGENOM" id="CLU_139698_6_0_11"/>
<keyword evidence="3 8" id="KW-0479">Metal-binding</keyword>
<dbReference type="GO" id="GO:0005506">
    <property type="term" value="F:iron ion binding"/>
    <property type="evidence" value="ECO:0007669"/>
    <property type="project" value="UniProtKB-UniRule"/>
</dbReference>
<reference evidence="9 10" key="1">
    <citation type="submission" date="2010-10" db="EMBL/GenBank/DDBJ databases">
        <title>Complete sequence of Frankia sp. EuI1c.</title>
        <authorList>
            <consortium name="US DOE Joint Genome Institute"/>
            <person name="Lucas S."/>
            <person name="Copeland A."/>
            <person name="Lapidus A."/>
            <person name="Cheng J.-F."/>
            <person name="Bruce D."/>
            <person name="Goodwin L."/>
            <person name="Pitluck S."/>
            <person name="Chertkov O."/>
            <person name="Detter J.C."/>
            <person name="Han C."/>
            <person name="Tapia R."/>
            <person name="Land M."/>
            <person name="Hauser L."/>
            <person name="Jeffries C."/>
            <person name="Kyrpides N."/>
            <person name="Ivanova N."/>
            <person name="Mikhailova N."/>
            <person name="Beauchemin N."/>
            <person name="Sen A."/>
            <person name="Sur S.A."/>
            <person name="Gtari M."/>
            <person name="Wall L."/>
            <person name="Tisa L."/>
            <person name="Woyke T."/>
        </authorList>
    </citation>
    <scope>NUCLEOTIDE SEQUENCE [LARGE SCALE GENOMIC DNA]</scope>
    <source>
        <strain evidence="10">DSM 45817 / CECT 9037 / EuI1c</strain>
    </source>
</reference>
<evidence type="ECO:0000256" key="2">
    <source>
        <dbReference type="ARBA" id="ARBA00022448"/>
    </source>
</evidence>
<dbReference type="PANTHER" id="PTHR36923">
    <property type="entry name" value="FERREDOXIN"/>
    <property type="match status" value="1"/>
</dbReference>
<proteinExistence type="predicted"/>
<dbReference type="EMBL" id="CP002299">
    <property type="protein sequence ID" value="ADP82176.1"/>
    <property type="molecule type" value="Genomic_DNA"/>
</dbReference>
<evidence type="ECO:0000313" key="10">
    <source>
        <dbReference type="Proteomes" id="UP000002484"/>
    </source>
</evidence>
<dbReference type="GO" id="GO:0051538">
    <property type="term" value="F:3 iron, 4 sulfur cluster binding"/>
    <property type="evidence" value="ECO:0007669"/>
    <property type="project" value="UniProtKB-KW"/>
</dbReference>
<sequence length="67" mass="6815">MEKSGLAFSVDRESCLGSGSCAFHAPGTFDLDDDLKVVVLADGDPDAAVAAAIDSCPSGALRRKETG</sequence>
<accession>E3JAI4</accession>